<dbReference type="Proteomes" id="UP000078454">
    <property type="component" value="Unassembled WGS sequence"/>
</dbReference>
<dbReference type="NCBIfam" id="TIGR01537">
    <property type="entry name" value="portal_HK97"/>
    <property type="match status" value="1"/>
</dbReference>
<dbReference type="EMBL" id="LYPB01000049">
    <property type="protein sequence ID" value="OAS21146.1"/>
    <property type="molecule type" value="Genomic_DNA"/>
</dbReference>
<gene>
    <name evidence="1" type="ORF">A8708_30105</name>
</gene>
<organism evidence="1 2">
    <name type="scientific">Paenibacillus oryzisoli</name>
    <dbReference type="NCBI Taxonomy" id="1850517"/>
    <lineage>
        <taxon>Bacteria</taxon>
        <taxon>Bacillati</taxon>
        <taxon>Bacillota</taxon>
        <taxon>Bacilli</taxon>
        <taxon>Bacillales</taxon>
        <taxon>Paenibacillaceae</taxon>
        <taxon>Paenibacillus</taxon>
    </lineage>
</organism>
<comment type="caution">
    <text evidence="1">The sequence shown here is derived from an EMBL/GenBank/DDBJ whole genome shotgun (WGS) entry which is preliminary data.</text>
</comment>
<dbReference type="Pfam" id="PF04860">
    <property type="entry name" value="Phage_portal"/>
    <property type="match status" value="1"/>
</dbReference>
<dbReference type="AlphaFoldDB" id="A0A198AJB8"/>
<keyword evidence="2" id="KW-1185">Reference proteome</keyword>
<sequence>MGVFNFFRRSEKQDVTGSEPFWRKIFGGSGQVEKAVSAMQAMQTSAFYACVKLIAETVGALPFPVLKLTPDGKTRAFDFPLYKLLNDKPNPEQIAIQFREMVTANLLVHGDGYAEIEFDDNGQPVALWPLPTWCVDPVRTTTGVRGELYYQVTIPQTGQQFQMPPYRILRIPGFAMEGDKGLSPLAMARRALNLSQAAESFGYDFFANGTNVGAVVSTDKALTDKAFDRLRTDLRDKYEGLGKSHRLMLLEEGLKFEKNTIPPNDAQFLETRKFQLTDIARIFRVPPHMVGDLERATFSNIEQQDLFFVKHTILPYLRRWEQAVHNTCIPEELQHVYYAEHNVEGLLRGDVASRYKSYSIGRQWGWLSVNDIRFLENLNKVEDGDEYLKPLNMVPLGADTTPSANNGEGGDGSET</sequence>
<dbReference type="InterPro" id="IPR006427">
    <property type="entry name" value="Portal_HK97"/>
</dbReference>
<dbReference type="STRING" id="1850517.A8708_30105"/>
<name>A0A198AJB8_9BACL</name>
<proteinExistence type="predicted"/>
<dbReference type="OrthoDB" id="9765386at2"/>
<evidence type="ECO:0000313" key="1">
    <source>
        <dbReference type="EMBL" id="OAS21146.1"/>
    </source>
</evidence>
<accession>A0A198AJB8</accession>
<dbReference type="InterPro" id="IPR006944">
    <property type="entry name" value="Phage/GTA_portal"/>
</dbReference>
<reference evidence="1 2" key="1">
    <citation type="submission" date="2016-05" db="EMBL/GenBank/DDBJ databases">
        <title>Paenibacillus sp. 1ZS3-15 nov., isolated from the rhizosphere soil.</title>
        <authorList>
            <person name="Zhang X.X."/>
            <person name="Zhang J."/>
        </authorList>
    </citation>
    <scope>NUCLEOTIDE SEQUENCE [LARGE SCALE GENOMIC DNA]</scope>
    <source>
        <strain evidence="1 2">1ZS3-15</strain>
    </source>
</reference>
<evidence type="ECO:0000313" key="2">
    <source>
        <dbReference type="Proteomes" id="UP000078454"/>
    </source>
</evidence>
<dbReference type="RefSeq" id="WP_068662723.1">
    <property type="nucleotide sequence ID" value="NZ_LYPB01000049.1"/>
</dbReference>
<protein>
    <submittedName>
        <fullName evidence="1">Phage portal protein</fullName>
    </submittedName>
</protein>